<keyword evidence="5" id="KW-1185">Reference proteome</keyword>
<dbReference type="InParanoid" id="F8QH17"/>
<dbReference type="EMBL" id="GL945505">
    <property type="protein sequence ID" value="EGN92418.1"/>
    <property type="molecule type" value="Genomic_DNA"/>
</dbReference>
<feature type="coiled-coil region" evidence="1">
    <location>
        <begin position="561"/>
        <end position="588"/>
    </location>
</feature>
<keyword evidence="1" id="KW-0175">Coiled coil</keyword>
<evidence type="ECO:0000313" key="4">
    <source>
        <dbReference type="EMBL" id="EGN92418.1"/>
    </source>
</evidence>
<organism evidence="5">
    <name type="scientific">Serpula lacrymans var. lacrymans (strain S7.3)</name>
    <name type="common">Dry rot fungus</name>
    <dbReference type="NCBI Taxonomy" id="936435"/>
    <lineage>
        <taxon>Eukaryota</taxon>
        <taxon>Fungi</taxon>
        <taxon>Dikarya</taxon>
        <taxon>Basidiomycota</taxon>
        <taxon>Agaricomycotina</taxon>
        <taxon>Agaricomycetes</taxon>
        <taxon>Agaricomycetidae</taxon>
        <taxon>Boletales</taxon>
        <taxon>Coniophorineae</taxon>
        <taxon>Serpulaceae</taxon>
        <taxon>Serpula</taxon>
    </lineage>
</organism>
<protein>
    <submittedName>
        <fullName evidence="4">Uncharacterized protein</fullName>
    </submittedName>
</protein>
<evidence type="ECO:0000256" key="2">
    <source>
        <dbReference type="SAM" id="MobiDB-lite"/>
    </source>
</evidence>
<accession>F8QH17</accession>
<sequence length="1024" mass="112984">MPTSDSLGSNGSSYGSSTHCACNDPGDKFLLSDNNGTCECGQRMQDTASTISSAYMVPLTNRPPSVAIAQAVFSARHSLEAHSPEILLSPCACSLRPDSSSPLSDPNPVEHLDVPPYKESSLQRGDILNLTTTCTCSGVFTSVKQAHITLDSMSFEAIISGSTVRGHSLVPTQARVRSYLHRDRFAEHLDNLLLAVAKEREDAAVHSQESVGYQNSEDESDQSSDEHDIYSQDIAHNDSQGSIKPFPKQNLIKSTKCAVLQDFPSDLFGDEPDTRSSSTESGRSSNTVAADCISIANLPPRSTHPSLVLRCDFGVLEQQRNMMLGAREGIQQYKDTGLAGEQKQSKRHASIQNFSSWPSDTTLEKRPPIKRFVPSVGSALGSPNRRRDPDTLRVKRRADEISDGLSIDMKTRTSTKWPKLDMNMRIAGSQTEYLAIEPASLRRAASLRSQNSFYSDEEDAQANKHPSKSLHTPTSFSLNLKPGTLLSPWKEPYCAPTVPVTPVPATNPHANTFANPLVRTQPFHSRHCSTSPCRRLAPTIPSVPIIAPPSSSFIPCAPLCAEDAADNRVRLLLQHEREEREADGLNRTHCSWVNCHMGVDSTGPDNSRSGIKTESGDGAGDESENGDNWESRISSELRGDSSVDSASATSTEQSALEEISSVRGRWAHHLGIEDSFRKMVMKWFQIAEPCPSSSSSSIERQYCSELEDQLASSPETRFHAAYLFLRYFLRVVGQGLVHEKDSSVVFLDNNAAVEEAVGKAEEDRGDKDRGHGMGNKEHMPSTPATAIFAETSHAELDAWQEGRETITWDTAVGCITLSVKLHRDFLPPLYPVYASEFLALAPHAMSHDELEVTQRDILSAFSYCLGHDTPQPFLDELWIALPTLRKSVEAIQGGWNEVKEETWTKLFHALMEPDILQFPVSVLTAAAVIEALIIVLARHRKVDLDKKTKRMEGLMMCYGASSRHNQEQCQEAVERRREDLTTLVSKAMNRVERAGVILDVKDLFQIPDGELEKCRKWLNECDAA</sequence>
<dbReference type="Gene3D" id="1.10.472.10">
    <property type="entry name" value="Cyclin-like"/>
    <property type="match status" value="2"/>
</dbReference>
<dbReference type="OrthoDB" id="3250555at2759"/>
<dbReference type="HOGENOM" id="CLU_295466_0_0_1"/>
<proteinExistence type="predicted"/>
<name>F8QH17_SERL3</name>
<keyword evidence="3" id="KW-0472">Membrane</keyword>
<feature type="region of interest" description="Disordered" evidence="2">
    <location>
        <begin position="452"/>
        <end position="475"/>
    </location>
</feature>
<feature type="compositionally biased region" description="Basic and acidic residues" evidence="2">
    <location>
        <begin position="757"/>
        <end position="779"/>
    </location>
</feature>
<gene>
    <name evidence="4" type="ORF">SERLA73DRAFT_79635</name>
</gene>
<dbReference type="STRING" id="936435.F8QH17"/>
<feature type="region of interest" description="Disordered" evidence="2">
    <location>
        <begin position="337"/>
        <end position="393"/>
    </location>
</feature>
<feature type="region of interest" description="Disordered" evidence="2">
    <location>
        <begin position="205"/>
        <end position="226"/>
    </location>
</feature>
<evidence type="ECO:0000256" key="3">
    <source>
        <dbReference type="SAM" id="Phobius"/>
    </source>
</evidence>
<keyword evidence="3" id="KW-1133">Transmembrane helix</keyword>
<feature type="transmembrane region" description="Helical" evidence="3">
    <location>
        <begin position="915"/>
        <end position="937"/>
    </location>
</feature>
<feature type="region of interest" description="Disordered" evidence="2">
    <location>
        <begin position="757"/>
        <end position="781"/>
    </location>
</feature>
<feature type="compositionally biased region" description="Polar residues" evidence="2">
    <location>
        <begin position="603"/>
        <end position="612"/>
    </location>
</feature>
<evidence type="ECO:0000256" key="1">
    <source>
        <dbReference type="SAM" id="Coils"/>
    </source>
</evidence>
<keyword evidence="3" id="KW-0812">Transmembrane</keyword>
<feature type="compositionally biased region" description="Polar residues" evidence="2">
    <location>
        <begin position="350"/>
        <end position="361"/>
    </location>
</feature>
<feature type="region of interest" description="Disordered" evidence="2">
    <location>
        <begin position="601"/>
        <end position="629"/>
    </location>
</feature>
<reference evidence="5" key="1">
    <citation type="journal article" date="2011" name="Science">
        <title>The plant cell wall-decomposing machinery underlies the functional diversity of forest fungi.</title>
        <authorList>
            <person name="Eastwood D.C."/>
            <person name="Floudas D."/>
            <person name="Binder M."/>
            <person name="Majcherczyk A."/>
            <person name="Schneider P."/>
            <person name="Aerts A."/>
            <person name="Asiegbu F.O."/>
            <person name="Baker S.E."/>
            <person name="Barry K."/>
            <person name="Bendiksby M."/>
            <person name="Blumentritt M."/>
            <person name="Coutinho P.M."/>
            <person name="Cullen D."/>
            <person name="de Vries R.P."/>
            <person name="Gathman A."/>
            <person name="Goodell B."/>
            <person name="Henrissat B."/>
            <person name="Ihrmark K."/>
            <person name="Kauserud H."/>
            <person name="Kohler A."/>
            <person name="LaButti K."/>
            <person name="Lapidus A."/>
            <person name="Lavin J.L."/>
            <person name="Lee Y.-H."/>
            <person name="Lindquist E."/>
            <person name="Lilly W."/>
            <person name="Lucas S."/>
            <person name="Morin E."/>
            <person name="Murat C."/>
            <person name="Oguiza J.A."/>
            <person name="Park J."/>
            <person name="Pisabarro A.G."/>
            <person name="Riley R."/>
            <person name="Rosling A."/>
            <person name="Salamov A."/>
            <person name="Schmidt O."/>
            <person name="Schmutz J."/>
            <person name="Skrede I."/>
            <person name="Stenlid J."/>
            <person name="Wiebenga A."/>
            <person name="Xie X."/>
            <person name="Kuees U."/>
            <person name="Hibbett D.S."/>
            <person name="Hoffmeister D."/>
            <person name="Hoegberg N."/>
            <person name="Martin F."/>
            <person name="Grigoriev I.V."/>
            <person name="Watkinson S.C."/>
        </authorList>
    </citation>
    <scope>NUCLEOTIDE SEQUENCE [LARGE SCALE GENOMIC DNA]</scope>
    <source>
        <strain evidence="5">strain S7.3</strain>
    </source>
</reference>
<feature type="compositionally biased region" description="Low complexity" evidence="2">
    <location>
        <begin position="642"/>
        <end position="651"/>
    </location>
</feature>
<feature type="region of interest" description="Disordered" evidence="2">
    <location>
        <begin position="635"/>
        <end position="654"/>
    </location>
</feature>
<dbReference type="Proteomes" id="UP000008063">
    <property type="component" value="Unassembled WGS sequence"/>
</dbReference>
<evidence type="ECO:0000313" key="5">
    <source>
        <dbReference type="Proteomes" id="UP000008063"/>
    </source>
</evidence>
<dbReference type="AlphaFoldDB" id="F8QH17"/>